<dbReference type="SUPFAM" id="SSF103511">
    <property type="entry name" value="Chlorophyll a-b binding protein"/>
    <property type="match status" value="1"/>
</dbReference>
<keyword evidence="7" id="KW-0732">Signal</keyword>
<name>A0ABR1FSU7_AURAN</name>
<dbReference type="Gene3D" id="1.10.3460.10">
    <property type="entry name" value="Chlorophyll a/b binding protein domain"/>
    <property type="match status" value="1"/>
</dbReference>
<evidence type="ECO:0000256" key="6">
    <source>
        <dbReference type="ARBA" id="ARBA00022640"/>
    </source>
</evidence>
<comment type="caution">
    <text evidence="8">The sequence shown here is derived from an EMBL/GenBank/DDBJ whole genome shotgun (WGS) entry which is preliminary data.</text>
</comment>
<dbReference type="Proteomes" id="UP001363151">
    <property type="component" value="Unassembled WGS sequence"/>
</dbReference>
<dbReference type="InterPro" id="IPR022796">
    <property type="entry name" value="Chloroa_b-bind"/>
</dbReference>
<keyword evidence="9" id="KW-1185">Reference proteome</keyword>
<accession>A0ABR1FSU7</accession>
<comment type="similarity">
    <text evidence="3">Belongs to the fucoxanthin chlorophyll protein family.</text>
</comment>
<keyword evidence="6" id="KW-0934">Plastid</keyword>
<organism evidence="8 9">
    <name type="scientific">Aureococcus anophagefferens</name>
    <name type="common">Harmful bloom alga</name>
    <dbReference type="NCBI Taxonomy" id="44056"/>
    <lineage>
        <taxon>Eukaryota</taxon>
        <taxon>Sar</taxon>
        <taxon>Stramenopiles</taxon>
        <taxon>Ochrophyta</taxon>
        <taxon>Pelagophyceae</taxon>
        <taxon>Pelagomonadales</taxon>
        <taxon>Pelagomonadaceae</taxon>
        <taxon>Aureococcus</taxon>
    </lineage>
</organism>
<dbReference type="InterPro" id="IPR001344">
    <property type="entry name" value="Chloro_AB-bd_pln"/>
</dbReference>
<protein>
    <submittedName>
        <fullName evidence="8">Chlorophyll A-B binding protein</fullName>
    </submittedName>
</protein>
<keyword evidence="5" id="KW-0602">Photosynthesis</keyword>
<evidence type="ECO:0000313" key="8">
    <source>
        <dbReference type="EMBL" id="KAK7237731.1"/>
    </source>
</evidence>
<evidence type="ECO:0000256" key="7">
    <source>
        <dbReference type="SAM" id="SignalP"/>
    </source>
</evidence>
<evidence type="ECO:0000256" key="3">
    <source>
        <dbReference type="ARBA" id="ARBA00005933"/>
    </source>
</evidence>
<evidence type="ECO:0000256" key="5">
    <source>
        <dbReference type="ARBA" id="ARBA00022531"/>
    </source>
</evidence>
<proteinExistence type="inferred from homology"/>
<comment type="function">
    <text evidence="1">The light-harvesting complex (LHC) functions as a light receptor, it captures and delivers excitation energy to photosystems with which it is closely associated. Energy is transferred from the carotenoid and chlorophyll C (or B) to chlorophyll A and the photosynthetic reaction centers where it is used to synthesize ATP and reducing power.</text>
</comment>
<sequence>MALKVAILLPLAAALKVSTGPPAREMAPTLPKAMEMAGIGLETGGQIWDPAGFATFSDESLTWFRACELKHGRVAMLASAGWIANGLHLAWPGTIDYTTPFSDLAALPPFEAWEKVPLGGKLQILAWAFCVELYSEMQKPHYLKGGDFVTYDWAKQADGKSPAELLRKQNAELKNGRLAMIGILGFFASANIPGAVPMVPH</sequence>
<feature type="chain" id="PRO_5046931682" evidence="7">
    <location>
        <begin position="20"/>
        <end position="201"/>
    </location>
</feature>
<feature type="signal peptide" evidence="7">
    <location>
        <begin position="1"/>
        <end position="19"/>
    </location>
</feature>
<keyword evidence="4" id="KW-0150">Chloroplast</keyword>
<evidence type="ECO:0000256" key="4">
    <source>
        <dbReference type="ARBA" id="ARBA00022528"/>
    </source>
</evidence>
<dbReference type="Pfam" id="PF00504">
    <property type="entry name" value="Chloroa_b-bind"/>
    <property type="match status" value="1"/>
</dbReference>
<comment type="subcellular location">
    <subcellularLocation>
        <location evidence="2">Plastid</location>
        <location evidence="2">Chloroplast</location>
    </subcellularLocation>
</comment>
<reference evidence="8 9" key="1">
    <citation type="submission" date="2024-03" db="EMBL/GenBank/DDBJ databases">
        <title>Aureococcus anophagefferens CCMP1851 and Kratosvirus quantuckense: Draft genome of a second virus-susceptible host strain in the model system.</title>
        <authorList>
            <person name="Chase E."/>
            <person name="Truchon A.R."/>
            <person name="Schepens W."/>
            <person name="Wilhelm S.W."/>
        </authorList>
    </citation>
    <scope>NUCLEOTIDE SEQUENCE [LARGE SCALE GENOMIC DNA]</scope>
    <source>
        <strain evidence="8 9">CCMP1851</strain>
    </source>
</reference>
<gene>
    <name evidence="8" type="ORF">SO694_0033008</name>
</gene>
<evidence type="ECO:0000256" key="2">
    <source>
        <dbReference type="ARBA" id="ARBA00004229"/>
    </source>
</evidence>
<dbReference type="EMBL" id="JBBJCI010000241">
    <property type="protein sequence ID" value="KAK7237731.1"/>
    <property type="molecule type" value="Genomic_DNA"/>
</dbReference>
<evidence type="ECO:0000256" key="1">
    <source>
        <dbReference type="ARBA" id="ARBA00004022"/>
    </source>
</evidence>
<evidence type="ECO:0000313" key="9">
    <source>
        <dbReference type="Proteomes" id="UP001363151"/>
    </source>
</evidence>
<dbReference type="PANTHER" id="PTHR21649">
    <property type="entry name" value="CHLOROPHYLL A/B BINDING PROTEIN"/>
    <property type="match status" value="1"/>
</dbReference>